<dbReference type="Proteomes" id="UP000724584">
    <property type="component" value="Unassembled WGS sequence"/>
</dbReference>
<gene>
    <name evidence="1" type="ORF">F5144DRAFT_362657</name>
</gene>
<proteinExistence type="predicted"/>
<evidence type="ECO:0000313" key="1">
    <source>
        <dbReference type="EMBL" id="KAH6623476.1"/>
    </source>
</evidence>
<evidence type="ECO:0000313" key="2">
    <source>
        <dbReference type="Proteomes" id="UP000724584"/>
    </source>
</evidence>
<reference evidence="1 2" key="1">
    <citation type="journal article" date="2021" name="Nat. Commun.">
        <title>Genetic determinants of endophytism in the Arabidopsis root mycobiome.</title>
        <authorList>
            <person name="Mesny F."/>
            <person name="Miyauchi S."/>
            <person name="Thiergart T."/>
            <person name="Pickel B."/>
            <person name="Atanasova L."/>
            <person name="Karlsson M."/>
            <person name="Huettel B."/>
            <person name="Barry K.W."/>
            <person name="Haridas S."/>
            <person name="Chen C."/>
            <person name="Bauer D."/>
            <person name="Andreopoulos W."/>
            <person name="Pangilinan J."/>
            <person name="LaButti K."/>
            <person name="Riley R."/>
            <person name="Lipzen A."/>
            <person name="Clum A."/>
            <person name="Drula E."/>
            <person name="Henrissat B."/>
            <person name="Kohler A."/>
            <person name="Grigoriev I.V."/>
            <person name="Martin F.M."/>
            <person name="Hacquard S."/>
        </authorList>
    </citation>
    <scope>NUCLEOTIDE SEQUENCE [LARGE SCALE GENOMIC DNA]</scope>
    <source>
        <strain evidence="1 2">MPI-SDFR-AT-0079</strain>
    </source>
</reference>
<keyword evidence="2" id="KW-1185">Reference proteome</keyword>
<comment type="caution">
    <text evidence="1">The sequence shown here is derived from an EMBL/GenBank/DDBJ whole genome shotgun (WGS) entry which is preliminary data.</text>
</comment>
<organism evidence="1 2">
    <name type="scientific">Chaetomium tenue</name>
    <dbReference type="NCBI Taxonomy" id="1854479"/>
    <lineage>
        <taxon>Eukaryota</taxon>
        <taxon>Fungi</taxon>
        <taxon>Dikarya</taxon>
        <taxon>Ascomycota</taxon>
        <taxon>Pezizomycotina</taxon>
        <taxon>Sordariomycetes</taxon>
        <taxon>Sordariomycetidae</taxon>
        <taxon>Sordariales</taxon>
        <taxon>Chaetomiaceae</taxon>
        <taxon>Chaetomium</taxon>
    </lineage>
</organism>
<sequence>MFRFSPCAPYHLCLQIFPRVFAAEKEAQAARNLTIGTPCPTYIRTTRPSLDFCFHSSSITRSHPGHPAFGFRHSFRFPILGRTLPLTFCIYIHPHTHTPRTYSY</sequence>
<protein>
    <submittedName>
        <fullName evidence="1">Uncharacterized protein</fullName>
    </submittedName>
</protein>
<dbReference type="EMBL" id="JAGIZQ010000006">
    <property type="protein sequence ID" value="KAH6623476.1"/>
    <property type="molecule type" value="Genomic_DNA"/>
</dbReference>
<name>A0ACB7NYE5_9PEZI</name>
<accession>A0ACB7NYE5</accession>